<dbReference type="SUPFAM" id="SSF50486">
    <property type="entry name" value="FMT C-terminal domain-like"/>
    <property type="match status" value="1"/>
</dbReference>
<dbReference type="STRING" id="1121256.SAMN02746089_01476"/>
<sequence>MKTVFMGTPDFAVPCLRVVAENTDLALVVTQPDRPQGRGHKLKPPAVKEEAQKYGLKVIQPEKLKDNYEFLSMLKDIKPDLIVVVAYGKILRKEVLDIPVYGCVNVHASLLPKYRGAAPINWAIINGEKNTGITTMLMDTGLDTGDILLQESLDIEDEDTAGTLHDKLKVLGAKVLYDTLQMIESGKINRIPQDNSESTYAPMLDKNTGLIDWNKSAKDIVNLIRGTNPWPGAFTYYEGRVLKIWKAQVVESHKAGLAGEVIMSDEKKGLVVCCGEGCISIQELQEPNSKKMSYMEYLRGHRIEEGKLLGDVS</sequence>
<dbReference type="Pfam" id="PF02911">
    <property type="entry name" value="Formyl_trans_C"/>
    <property type="match status" value="1"/>
</dbReference>
<accession>A0A1M4ZQF7</accession>
<dbReference type="InterPro" id="IPR044135">
    <property type="entry name" value="Met-tRNA-FMT_C"/>
</dbReference>
<dbReference type="InterPro" id="IPR036477">
    <property type="entry name" value="Formyl_transf_N_sf"/>
</dbReference>
<dbReference type="Gene3D" id="3.40.50.12230">
    <property type="match status" value="1"/>
</dbReference>
<keyword evidence="9" id="KW-1185">Reference proteome</keyword>
<dbReference type="InterPro" id="IPR002376">
    <property type="entry name" value="Formyl_transf_N"/>
</dbReference>
<evidence type="ECO:0000256" key="2">
    <source>
        <dbReference type="ARBA" id="ARBA00012261"/>
    </source>
</evidence>
<dbReference type="CDD" id="cd08646">
    <property type="entry name" value="FMT_core_Met-tRNA-FMT_N"/>
    <property type="match status" value="1"/>
</dbReference>
<dbReference type="RefSeq" id="WP_073343438.1">
    <property type="nucleotide sequence ID" value="NZ_FQVH01000014.1"/>
</dbReference>
<dbReference type="GO" id="GO:0005829">
    <property type="term" value="C:cytosol"/>
    <property type="evidence" value="ECO:0007669"/>
    <property type="project" value="TreeGrafter"/>
</dbReference>
<dbReference type="CDD" id="cd08704">
    <property type="entry name" value="Met_tRNA_FMT_C"/>
    <property type="match status" value="1"/>
</dbReference>
<dbReference type="GO" id="GO:0004479">
    <property type="term" value="F:methionyl-tRNA formyltransferase activity"/>
    <property type="evidence" value="ECO:0007669"/>
    <property type="project" value="UniProtKB-UniRule"/>
</dbReference>
<reference evidence="8 9" key="1">
    <citation type="submission" date="2016-11" db="EMBL/GenBank/DDBJ databases">
        <authorList>
            <person name="Jaros S."/>
            <person name="Januszkiewicz K."/>
            <person name="Wedrychowicz H."/>
        </authorList>
    </citation>
    <scope>NUCLEOTIDE SEQUENCE [LARGE SCALE GENOMIC DNA]</scope>
    <source>
        <strain evidence="8 9">DSM 17918</strain>
    </source>
</reference>
<dbReference type="PANTHER" id="PTHR11138:SF5">
    <property type="entry name" value="METHIONYL-TRNA FORMYLTRANSFERASE, MITOCHONDRIAL"/>
    <property type="match status" value="1"/>
</dbReference>
<dbReference type="EC" id="2.1.2.9" evidence="2 5"/>
<feature type="domain" description="Formyl transferase C-terminal" evidence="7">
    <location>
        <begin position="204"/>
        <end position="302"/>
    </location>
</feature>
<name>A0A1M4ZQF7_9THEO</name>
<dbReference type="InterPro" id="IPR005794">
    <property type="entry name" value="Fmt"/>
</dbReference>
<dbReference type="PANTHER" id="PTHR11138">
    <property type="entry name" value="METHIONYL-TRNA FORMYLTRANSFERASE"/>
    <property type="match status" value="1"/>
</dbReference>
<evidence type="ECO:0000259" key="6">
    <source>
        <dbReference type="Pfam" id="PF00551"/>
    </source>
</evidence>
<evidence type="ECO:0000259" key="7">
    <source>
        <dbReference type="Pfam" id="PF02911"/>
    </source>
</evidence>
<dbReference type="OrthoDB" id="9802815at2"/>
<dbReference type="EMBL" id="FQVH01000014">
    <property type="protein sequence ID" value="SHF20234.1"/>
    <property type="molecule type" value="Genomic_DNA"/>
</dbReference>
<organism evidence="8 9">
    <name type="scientific">Caldanaerobius fijiensis DSM 17918</name>
    <dbReference type="NCBI Taxonomy" id="1121256"/>
    <lineage>
        <taxon>Bacteria</taxon>
        <taxon>Bacillati</taxon>
        <taxon>Bacillota</taxon>
        <taxon>Clostridia</taxon>
        <taxon>Thermoanaerobacterales</taxon>
        <taxon>Thermoanaerobacteraceae</taxon>
        <taxon>Caldanaerobius</taxon>
    </lineage>
</organism>
<evidence type="ECO:0000256" key="4">
    <source>
        <dbReference type="ARBA" id="ARBA00022917"/>
    </source>
</evidence>
<comment type="similarity">
    <text evidence="1 5">Belongs to the Fmt family.</text>
</comment>
<proteinExistence type="inferred from homology"/>
<dbReference type="Proteomes" id="UP000184088">
    <property type="component" value="Unassembled WGS sequence"/>
</dbReference>
<dbReference type="HAMAP" id="MF_00182">
    <property type="entry name" value="Formyl_trans"/>
    <property type="match status" value="1"/>
</dbReference>
<evidence type="ECO:0000313" key="9">
    <source>
        <dbReference type="Proteomes" id="UP000184088"/>
    </source>
</evidence>
<feature type="binding site" evidence="5">
    <location>
        <begin position="109"/>
        <end position="112"/>
    </location>
    <ligand>
        <name>(6S)-5,6,7,8-tetrahydrofolate</name>
        <dbReference type="ChEBI" id="CHEBI:57453"/>
    </ligand>
</feature>
<evidence type="ECO:0000256" key="5">
    <source>
        <dbReference type="HAMAP-Rule" id="MF_00182"/>
    </source>
</evidence>
<dbReference type="InterPro" id="IPR011034">
    <property type="entry name" value="Formyl_transferase-like_C_sf"/>
</dbReference>
<dbReference type="AlphaFoldDB" id="A0A1M4ZQF7"/>
<keyword evidence="4 5" id="KW-0648">Protein biosynthesis</keyword>
<comment type="function">
    <text evidence="5">Attaches a formyl group to the free amino group of methionyl-tRNA(fMet). The formyl group appears to play a dual role in the initiator identity of N-formylmethionyl-tRNA by promoting its recognition by IF2 and preventing the misappropriation of this tRNA by the elongation apparatus.</text>
</comment>
<evidence type="ECO:0000313" key="8">
    <source>
        <dbReference type="EMBL" id="SHF20234.1"/>
    </source>
</evidence>
<dbReference type="InterPro" id="IPR005793">
    <property type="entry name" value="Formyl_trans_C"/>
</dbReference>
<protein>
    <recommendedName>
        <fullName evidence="2 5">Methionyl-tRNA formyltransferase</fullName>
        <ecNumber evidence="2 5">2.1.2.9</ecNumber>
    </recommendedName>
</protein>
<dbReference type="Pfam" id="PF00551">
    <property type="entry name" value="Formyl_trans_N"/>
    <property type="match status" value="1"/>
</dbReference>
<dbReference type="NCBIfam" id="TIGR00460">
    <property type="entry name" value="fmt"/>
    <property type="match status" value="1"/>
</dbReference>
<gene>
    <name evidence="5" type="primary">fmt</name>
    <name evidence="8" type="ORF">SAMN02746089_01476</name>
</gene>
<dbReference type="SUPFAM" id="SSF53328">
    <property type="entry name" value="Formyltransferase"/>
    <property type="match status" value="1"/>
</dbReference>
<keyword evidence="3 5" id="KW-0808">Transferase</keyword>
<comment type="catalytic activity">
    <reaction evidence="5">
        <text>L-methionyl-tRNA(fMet) + (6R)-10-formyltetrahydrofolate = N-formyl-L-methionyl-tRNA(fMet) + (6S)-5,6,7,8-tetrahydrofolate + H(+)</text>
        <dbReference type="Rhea" id="RHEA:24380"/>
        <dbReference type="Rhea" id="RHEA-COMP:9952"/>
        <dbReference type="Rhea" id="RHEA-COMP:9953"/>
        <dbReference type="ChEBI" id="CHEBI:15378"/>
        <dbReference type="ChEBI" id="CHEBI:57453"/>
        <dbReference type="ChEBI" id="CHEBI:78530"/>
        <dbReference type="ChEBI" id="CHEBI:78844"/>
        <dbReference type="ChEBI" id="CHEBI:195366"/>
        <dbReference type="EC" id="2.1.2.9"/>
    </reaction>
</comment>
<feature type="domain" description="Formyl transferase N-terminal" evidence="6">
    <location>
        <begin position="7"/>
        <end position="179"/>
    </location>
</feature>
<evidence type="ECO:0000256" key="3">
    <source>
        <dbReference type="ARBA" id="ARBA00022679"/>
    </source>
</evidence>
<evidence type="ECO:0000256" key="1">
    <source>
        <dbReference type="ARBA" id="ARBA00010699"/>
    </source>
</evidence>
<dbReference type="InterPro" id="IPR041711">
    <property type="entry name" value="Met-tRNA-FMT_N"/>
</dbReference>
<dbReference type="FunFam" id="3.40.50.12230:FF:000001">
    <property type="entry name" value="Methionyl-tRNA formyltransferase"/>
    <property type="match status" value="1"/>
</dbReference>